<reference evidence="2" key="1">
    <citation type="submission" date="2024-04" db="EMBL/GenBank/DDBJ databases">
        <title>Salinicola lusitanus LLJ914,a marine bacterium isolated from the Okinawa Trough.</title>
        <authorList>
            <person name="Li J."/>
        </authorList>
    </citation>
    <scope>NUCLEOTIDE SEQUENCE [LARGE SCALE GENOMIC DNA]</scope>
</reference>
<dbReference type="AlphaFoldDB" id="A0AAW0MEF2"/>
<organism evidence="1 2">
    <name type="scientific">Mugilogobius chulae</name>
    <name type="common">yellowstripe goby</name>
    <dbReference type="NCBI Taxonomy" id="88201"/>
    <lineage>
        <taxon>Eukaryota</taxon>
        <taxon>Metazoa</taxon>
        <taxon>Chordata</taxon>
        <taxon>Craniata</taxon>
        <taxon>Vertebrata</taxon>
        <taxon>Euteleostomi</taxon>
        <taxon>Actinopterygii</taxon>
        <taxon>Neopterygii</taxon>
        <taxon>Teleostei</taxon>
        <taxon>Neoteleostei</taxon>
        <taxon>Acanthomorphata</taxon>
        <taxon>Gobiaria</taxon>
        <taxon>Gobiiformes</taxon>
        <taxon>Gobioidei</taxon>
        <taxon>Gobiidae</taxon>
        <taxon>Gobionellinae</taxon>
        <taxon>Mugilogobius</taxon>
    </lineage>
</organism>
<comment type="caution">
    <text evidence="1">The sequence shown here is derived from an EMBL/GenBank/DDBJ whole genome shotgun (WGS) entry which is preliminary data.</text>
</comment>
<keyword evidence="2" id="KW-1185">Reference proteome</keyword>
<dbReference type="EMBL" id="JBBPFD010000729">
    <property type="protein sequence ID" value="KAK7877032.1"/>
    <property type="molecule type" value="Genomic_DNA"/>
</dbReference>
<feature type="non-terminal residue" evidence="1">
    <location>
        <position position="93"/>
    </location>
</feature>
<accession>A0AAW0MEF2</accession>
<protein>
    <submittedName>
        <fullName evidence="1">Uncharacterized protein</fullName>
    </submittedName>
</protein>
<name>A0AAW0MEF2_9GOBI</name>
<sequence length="93" mass="10675">MWMDLSLLRENDAVIREEARCLVTHFLGKGRCDWGETEPAYRSELWRSSSNLSLPLWMNCAGKVFRLFASLRIKVMGPGHREPVDTLSSLHAQ</sequence>
<dbReference type="Proteomes" id="UP001460270">
    <property type="component" value="Unassembled WGS sequence"/>
</dbReference>
<evidence type="ECO:0000313" key="2">
    <source>
        <dbReference type="Proteomes" id="UP001460270"/>
    </source>
</evidence>
<gene>
    <name evidence="1" type="ORF">WMY93_032250</name>
</gene>
<proteinExistence type="predicted"/>
<evidence type="ECO:0000313" key="1">
    <source>
        <dbReference type="EMBL" id="KAK7877032.1"/>
    </source>
</evidence>